<name>A0ABV1I8F0_9FIRM</name>
<gene>
    <name evidence="2" type="ORF">AAAU18_06105</name>
</gene>
<evidence type="ECO:0000256" key="1">
    <source>
        <dbReference type="SAM" id="Phobius"/>
    </source>
</evidence>
<protein>
    <submittedName>
        <fullName evidence="2">Prepilin-type N-terminal cleavage/methylation domain-containing protein</fullName>
    </submittedName>
</protein>
<dbReference type="RefSeq" id="WP_349092971.1">
    <property type="nucleotide sequence ID" value="NZ_JBBNGJ010000003.1"/>
</dbReference>
<accession>A0ABV1I8F0</accession>
<keyword evidence="1" id="KW-0472">Membrane</keyword>
<keyword evidence="1" id="KW-1133">Transmembrane helix</keyword>
<keyword evidence="1" id="KW-0812">Transmembrane</keyword>
<organism evidence="2 3">
    <name type="scientific">Coprococcus aceti</name>
    <dbReference type="NCBI Taxonomy" id="2981786"/>
    <lineage>
        <taxon>Bacteria</taxon>
        <taxon>Bacillati</taxon>
        <taxon>Bacillota</taxon>
        <taxon>Clostridia</taxon>
        <taxon>Lachnospirales</taxon>
        <taxon>Lachnospiraceae</taxon>
        <taxon>Coprococcus</taxon>
    </lineage>
</organism>
<dbReference type="InterPro" id="IPR012902">
    <property type="entry name" value="N_methyl_site"/>
</dbReference>
<sequence>MICRNKDKGFTFIELILYMAILGIFMVAVMSLISTTVASHKKQSSRQKLQSQATETYDAIADILMGASDIKIDGTAYVQTGTSFTQVTGSFIVPEDTYVKSAGSGSTLRKQGGVADVIQDIVSDSGVIKKKSNSYDIADVKPFGGAGASEDVHTFIDADYLWVQYSSELDKTAFCTITYSKTDKKLYVFRQEMSDETLNQAKQDLKSSDSAKVNQAQAVLSSCTKYVDASSKKGTVLANNVKSFQLQVNPADNSVAVIIGFEDTKTKETYKVTSVVGLRNSFVLKKQEWD</sequence>
<dbReference type="Proteomes" id="UP001494672">
    <property type="component" value="Unassembled WGS sequence"/>
</dbReference>
<evidence type="ECO:0000313" key="2">
    <source>
        <dbReference type="EMBL" id="MEQ2592489.1"/>
    </source>
</evidence>
<dbReference type="NCBIfam" id="TIGR02532">
    <property type="entry name" value="IV_pilin_GFxxxE"/>
    <property type="match status" value="1"/>
</dbReference>
<feature type="transmembrane region" description="Helical" evidence="1">
    <location>
        <begin position="15"/>
        <end position="38"/>
    </location>
</feature>
<comment type="caution">
    <text evidence="2">The sequence shown here is derived from an EMBL/GenBank/DDBJ whole genome shotgun (WGS) entry which is preliminary data.</text>
</comment>
<keyword evidence="3" id="KW-1185">Reference proteome</keyword>
<dbReference type="EMBL" id="JBBNGJ010000003">
    <property type="protein sequence ID" value="MEQ2592489.1"/>
    <property type="molecule type" value="Genomic_DNA"/>
</dbReference>
<proteinExistence type="predicted"/>
<dbReference type="Pfam" id="PF07963">
    <property type="entry name" value="N_methyl"/>
    <property type="match status" value="1"/>
</dbReference>
<evidence type="ECO:0000313" key="3">
    <source>
        <dbReference type="Proteomes" id="UP001494672"/>
    </source>
</evidence>
<reference evidence="2 3" key="1">
    <citation type="submission" date="2024-04" db="EMBL/GenBank/DDBJ databases">
        <title>Human intestinal bacterial collection.</title>
        <authorList>
            <person name="Pauvert C."/>
            <person name="Hitch T.C.A."/>
            <person name="Clavel T."/>
        </authorList>
    </citation>
    <scope>NUCLEOTIDE SEQUENCE [LARGE SCALE GENOMIC DNA]</scope>
    <source>
        <strain evidence="2 3">CLA-AA-H181</strain>
    </source>
</reference>